<dbReference type="InterPro" id="IPR024654">
    <property type="entry name" value="Calcineurin-like_PHP_lpxH"/>
</dbReference>
<dbReference type="AlphaFoldDB" id="A0ABD6CI48"/>
<evidence type="ECO:0000259" key="2">
    <source>
        <dbReference type="Pfam" id="PF12850"/>
    </source>
</evidence>
<proteinExistence type="inferred from homology"/>
<protein>
    <recommendedName>
        <fullName evidence="1">Phosphoesterase</fullName>
        <ecNumber evidence="1">3.1.4.-</ecNumber>
    </recommendedName>
</protein>
<dbReference type="InterPro" id="IPR029052">
    <property type="entry name" value="Metallo-depent_PP-like"/>
</dbReference>
<dbReference type="GO" id="GO:0046872">
    <property type="term" value="F:metal ion binding"/>
    <property type="evidence" value="ECO:0007669"/>
    <property type="project" value="UniProtKB-KW"/>
</dbReference>
<comment type="similarity">
    <text evidence="1">Belongs to the metallophosphoesterase superfamily. YfcE family.</text>
</comment>
<feature type="domain" description="Calcineurin-like phosphoesterase" evidence="2">
    <location>
        <begin position="1"/>
        <end position="158"/>
    </location>
</feature>
<dbReference type="Proteomes" id="UP001597085">
    <property type="component" value="Unassembled WGS sequence"/>
</dbReference>
<dbReference type="PANTHER" id="PTHR43165:SF1">
    <property type="entry name" value="PHOSPHODIESTERASE MJ0936"/>
    <property type="match status" value="1"/>
</dbReference>
<comment type="cofactor">
    <cofactor evidence="1">
        <name>a divalent metal cation</name>
        <dbReference type="ChEBI" id="CHEBI:60240"/>
    </cofactor>
</comment>
<dbReference type="RefSeq" id="WP_256421404.1">
    <property type="nucleotide sequence ID" value="NZ_JANHDI010000007.1"/>
</dbReference>
<evidence type="ECO:0000313" key="4">
    <source>
        <dbReference type="Proteomes" id="UP001597085"/>
    </source>
</evidence>
<dbReference type="EC" id="3.1.4.-" evidence="1"/>
<reference evidence="3 4" key="1">
    <citation type="journal article" date="2019" name="Int. J. Syst. Evol. Microbiol.">
        <title>The Global Catalogue of Microorganisms (GCM) 10K type strain sequencing project: providing services to taxonomists for standard genome sequencing and annotation.</title>
        <authorList>
            <consortium name="The Broad Institute Genomics Platform"/>
            <consortium name="The Broad Institute Genome Sequencing Center for Infectious Disease"/>
            <person name="Wu L."/>
            <person name="Ma J."/>
        </authorList>
    </citation>
    <scope>NUCLEOTIDE SEQUENCE [LARGE SCALE GENOMIC DNA]</scope>
    <source>
        <strain evidence="3 4">CGMCC 1.12121</strain>
    </source>
</reference>
<sequence>MLVGLCSDTHDNLGLARSAVDTFETEGVDTVVHCGDVVAPFTAAVFDADFDFHAVRGNNDGEWALAETIDEFGTYHGETAHLTFEGADGDVDVAVYHGSSERLVDGLVDSGTYDYVVRGHTHQRRHEVRDGTVHVNPGGLPFPGADEAYHVAILDTDAGDLTFFGLTA</sequence>
<dbReference type="PANTHER" id="PTHR43165">
    <property type="entry name" value="METALLOPHOSPHOESTERASE"/>
    <property type="match status" value="1"/>
</dbReference>
<dbReference type="EMBL" id="JBHUDK010000002">
    <property type="protein sequence ID" value="MFD1597783.1"/>
    <property type="molecule type" value="Genomic_DNA"/>
</dbReference>
<keyword evidence="1" id="KW-0479">Metal-binding</keyword>
<evidence type="ECO:0000313" key="3">
    <source>
        <dbReference type="EMBL" id="MFD1597783.1"/>
    </source>
</evidence>
<dbReference type="GO" id="GO:0016787">
    <property type="term" value="F:hydrolase activity"/>
    <property type="evidence" value="ECO:0007669"/>
    <property type="project" value="UniProtKB-UniRule"/>
</dbReference>
<comment type="caution">
    <text evidence="3">The sequence shown here is derived from an EMBL/GenBank/DDBJ whole genome shotgun (WGS) entry which is preliminary data.</text>
</comment>
<keyword evidence="4" id="KW-1185">Reference proteome</keyword>
<dbReference type="NCBIfam" id="TIGR00040">
    <property type="entry name" value="yfcE"/>
    <property type="match status" value="1"/>
</dbReference>
<dbReference type="InterPro" id="IPR000979">
    <property type="entry name" value="Phosphodiesterase_MJ0936/Vps29"/>
</dbReference>
<accession>A0ABD6CI48</accession>
<organism evidence="3 4">
    <name type="scientific">Halobellus rarus</name>
    <dbReference type="NCBI Taxonomy" id="1126237"/>
    <lineage>
        <taxon>Archaea</taxon>
        <taxon>Methanobacteriati</taxon>
        <taxon>Methanobacteriota</taxon>
        <taxon>Stenosarchaea group</taxon>
        <taxon>Halobacteria</taxon>
        <taxon>Halobacteriales</taxon>
        <taxon>Haloferacaceae</taxon>
        <taxon>Halobellus</taxon>
    </lineage>
</organism>
<evidence type="ECO:0000256" key="1">
    <source>
        <dbReference type="RuleBase" id="RU362039"/>
    </source>
</evidence>
<dbReference type="Pfam" id="PF12850">
    <property type="entry name" value="Metallophos_2"/>
    <property type="match status" value="1"/>
</dbReference>
<gene>
    <name evidence="3" type="ORF">ACFSBX_02250</name>
</gene>
<dbReference type="InterPro" id="IPR053193">
    <property type="entry name" value="MetalloPDE_YfcE-like"/>
</dbReference>
<dbReference type="SUPFAM" id="SSF56300">
    <property type="entry name" value="Metallo-dependent phosphatases"/>
    <property type="match status" value="1"/>
</dbReference>
<name>A0ABD6CI48_9EURY</name>
<dbReference type="Gene3D" id="3.60.21.10">
    <property type="match status" value="1"/>
</dbReference>